<reference evidence="1" key="1">
    <citation type="submission" date="2020-07" db="EMBL/GenBank/DDBJ databases">
        <title>Ralstonia phages.</title>
        <authorList>
            <person name="Trotereau A."/>
            <person name="Boyer C."/>
            <person name="Torres-Barcelo C."/>
        </authorList>
    </citation>
    <scope>NUCLEOTIDE SEQUENCE [LARGE SCALE GENOMIC DNA]</scope>
</reference>
<sequence>MPCSEQRARKLLSAGRLIPWSVCAIPECSEAPEAHHPDYSRPLDVVWLCDHHHKETHKMAREIERQEAA</sequence>
<gene>
    <name evidence="1" type="ORF">B2_00017</name>
</gene>
<protein>
    <submittedName>
        <fullName evidence="1">Uncharacterized protein</fullName>
    </submittedName>
</protein>
<dbReference type="Proteomes" id="UP000515365">
    <property type="component" value="Segment"/>
</dbReference>
<name>A0A7G5B8M8_9CAUD</name>
<keyword evidence="2" id="KW-1185">Reference proteome</keyword>
<evidence type="ECO:0000313" key="1">
    <source>
        <dbReference type="EMBL" id="QMV32651.1"/>
    </source>
</evidence>
<evidence type="ECO:0000313" key="2">
    <source>
        <dbReference type="Proteomes" id="UP000515365"/>
    </source>
</evidence>
<organism evidence="1 2">
    <name type="scientific">Ralstonia phage Cimandef</name>
    <dbReference type="NCBI Taxonomy" id="2759720"/>
    <lineage>
        <taxon>Viruses</taxon>
        <taxon>Duplodnaviria</taxon>
        <taxon>Heunggongvirae</taxon>
        <taxon>Uroviricota</taxon>
        <taxon>Caudoviricetes</taxon>
        <taxon>Cimandefvirus</taxon>
        <taxon>Cimandefvirus cimandef</taxon>
    </lineage>
</organism>
<accession>A0A7G5B8M8</accession>
<proteinExistence type="predicted"/>
<dbReference type="EMBL" id="MT740730">
    <property type="protein sequence ID" value="QMV32651.1"/>
    <property type="molecule type" value="Genomic_DNA"/>
</dbReference>